<feature type="transmembrane region" description="Helical" evidence="2">
    <location>
        <begin position="20"/>
        <end position="40"/>
    </location>
</feature>
<organism evidence="3 4">
    <name type="scientific">Thamnocephalis sphaerospora</name>
    <dbReference type="NCBI Taxonomy" id="78915"/>
    <lineage>
        <taxon>Eukaryota</taxon>
        <taxon>Fungi</taxon>
        <taxon>Fungi incertae sedis</taxon>
        <taxon>Zoopagomycota</taxon>
        <taxon>Zoopagomycotina</taxon>
        <taxon>Zoopagomycetes</taxon>
        <taxon>Zoopagales</taxon>
        <taxon>Sigmoideomycetaceae</taxon>
        <taxon>Thamnocephalis</taxon>
    </lineage>
</organism>
<dbReference type="Proteomes" id="UP000271241">
    <property type="component" value="Unassembled WGS sequence"/>
</dbReference>
<keyword evidence="2" id="KW-1133">Transmembrane helix</keyword>
<proteinExistence type="predicted"/>
<keyword evidence="2" id="KW-0472">Membrane</keyword>
<dbReference type="EMBL" id="KZ992495">
    <property type="protein sequence ID" value="RKP09686.1"/>
    <property type="molecule type" value="Genomic_DNA"/>
</dbReference>
<feature type="compositionally biased region" description="Low complexity" evidence="1">
    <location>
        <begin position="195"/>
        <end position="211"/>
    </location>
</feature>
<feature type="region of interest" description="Disordered" evidence="1">
    <location>
        <begin position="268"/>
        <end position="291"/>
    </location>
</feature>
<feature type="compositionally biased region" description="Acidic residues" evidence="1">
    <location>
        <begin position="324"/>
        <end position="338"/>
    </location>
</feature>
<keyword evidence="2" id="KW-0812">Transmembrane</keyword>
<feature type="compositionally biased region" description="Polar residues" evidence="1">
    <location>
        <begin position="380"/>
        <end position="411"/>
    </location>
</feature>
<reference evidence="4" key="1">
    <citation type="journal article" date="2018" name="Nat. Microbiol.">
        <title>Leveraging single-cell genomics to expand the fungal tree of life.</title>
        <authorList>
            <person name="Ahrendt S.R."/>
            <person name="Quandt C.A."/>
            <person name="Ciobanu D."/>
            <person name="Clum A."/>
            <person name="Salamov A."/>
            <person name="Andreopoulos B."/>
            <person name="Cheng J.F."/>
            <person name="Woyke T."/>
            <person name="Pelin A."/>
            <person name="Henrissat B."/>
            <person name="Reynolds N.K."/>
            <person name="Benny G.L."/>
            <person name="Smith M.E."/>
            <person name="James T.Y."/>
            <person name="Grigoriev I.V."/>
        </authorList>
    </citation>
    <scope>NUCLEOTIDE SEQUENCE [LARGE SCALE GENOMIC DNA]</scope>
    <source>
        <strain evidence="4">RSA 1356</strain>
    </source>
</reference>
<evidence type="ECO:0000313" key="3">
    <source>
        <dbReference type="EMBL" id="RKP09686.1"/>
    </source>
</evidence>
<gene>
    <name evidence="3" type="ORF">THASP1DRAFT_22497</name>
</gene>
<dbReference type="AlphaFoldDB" id="A0A4P9XU27"/>
<feature type="region of interest" description="Disordered" evidence="1">
    <location>
        <begin position="195"/>
        <end position="221"/>
    </location>
</feature>
<protein>
    <submittedName>
        <fullName evidence="3">Uncharacterized protein</fullName>
    </submittedName>
</protein>
<feature type="transmembrane region" description="Helical" evidence="2">
    <location>
        <begin position="228"/>
        <end position="249"/>
    </location>
</feature>
<evidence type="ECO:0000256" key="2">
    <source>
        <dbReference type="SAM" id="Phobius"/>
    </source>
</evidence>
<feature type="region of interest" description="Disordered" evidence="1">
    <location>
        <begin position="318"/>
        <end position="345"/>
    </location>
</feature>
<name>A0A4P9XU27_9FUNG</name>
<feature type="region of interest" description="Disordered" evidence="1">
    <location>
        <begin position="376"/>
        <end position="411"/>
    </location>
</feature>
<dbReference type="OrthoDB" id="5594955at2759"/>
<evidence type="ECO:0000313" key="4">
    <source>
        <dbReference type="Proteomes" id="UP000271241"/>
    </source>
</evidence>
<sequence length="411" mass="42281">MPSGGKPARAANWAAGLHRCVRIVAAFAVISFTMTGIALGTSDLFPSTPFVDAAAVDPAAMLVRRQTSAPIFDPNQCTSGIYCNPKGGETFNASDFAVHWNPTQTLFAANTRVSVFLVSSYQSDNIVYKQEYIPSASGNIRVQITPKFFSTGTPGKPVSEKFRLWILPGGDTPLTMTNYANIEITLAAVLPSASSATPTSTSSSGDASALPPAGDAKSAESGGLGVPATVGIGVGAAVVLAALVAGILLMRARKRRQLTAAKAEAAAAAATDAPPSPGSLDAPGSALSGGRASGNANLSAGDAILIAATYRQLMRKPSWKAGDMPDDDDDDDDDEDSSLDPVLKRQEMGARVLMESLADEGHGLRNVASGTAIRVEDSASAITEPSPSSARPSVTSTEPLTSSNSPKSITR</sequence>
<keyword evidence="4" id="KW-1185">Reference proteome</keyword>
<dbReference type="STRING" id="78915.A0A4P9XU27"/>
<accession>A0A4P9XU27</accession>
<evidence type="ECO:0000256" key="1">
    <source>
        <dbReference type="SAM" id="MobiDB-lite"/>
    </source>
</evidence>